<feature type="coiled-coil region" evidence="1">
    <location>
        <begin position="15"/>
        <end position="49"/>
    </location>
</feature>
<evidence type="ECO:0008006" key="4">
    <source>
        <dbReference type="Google" id="ProtNLM"/>
    </source>
</evidence>
<dbReference type="InParanoid" id="F0S0S8"/>
<evidence type="ECO:0000313" key="2">
    <source>
        <dbReference type="EMBL" id="ADY73881.1"/>
    </source>
</evidence>
<name>F0S0S8_DESTD</name>
<evidence type="ECO:0000256" key="1">
    <source>
        <dbReference type="SAM" id="Coils"/>
    </source>
</evidence>
<keyword evidence="3" id="KW-1185">Reference proteome</keyword>
<dbReference type="OrthoDB" id="9994940at2"/>
<accession>F0S0S8</accession>
<dbReference type="STRING" id="868864.Dester_1245"/>
<dbReference type="EMBL" id="CP002543">
    <property type="protein sequence ID" value="ADY73881.1"/>
    <property type="molecule type" value="Genomic_DNA"/>
</dbReference>
<keyword evidence="1" id="KW-0175">Coiled coil</keyword>
<dbReference type="HOGENOM" id="CLU_1882427_0_0_0"/>
<dbReference type="RefSeq" id="WP_013638832.1">
    <property type="nucleotide sequence ID" value="NC_015185.1"/>
</dbReference>
<reference evidence="2 3" key="1">
    <citation type="journal article" date="2011" name="Stand. Genomic Sci.">
        <title>Complete genome sequence of the thermophilic sulfur-reducer Desulfurobacterium thermolithotrophum type strain (BSA(T)) from a deep-sea hydrothermal vent.</title>
        <authorList>
            <person name="Goker M."/>
            <person name="Daligault H."/>
            <person name="Mwirichia R."/>
            <person name="Lapidus A."/>
            <person name="Lucas S."/>
            <person name="Deshpande S."/>
            <person name="Pagani I."/>
            <person name="Tapia R."/>
            <person name="Cheng J.F."/>
            <person name="Goodwin L."/>
            <person name="Pitluck S."/>
            <person name="Liolios K."/>
            <person name="Ivanova N."/>
            <person name="Mavromatis K."/>
            <person name="Mikhailova N."/>
            <person name="Pati A."/>
            <person name="Chen A."/>
            <person name="Palaniappan K."/>
            <person name="Han C."/>
            <person name="Land M."/>
            <person name="Hauser L."/>
            <person name="Pan C."/>
            <person name="Brambilla E.M."/>
            <person name="Rohde M."/>
            <person name="Spring S."/>
            <person name="Sikorski J."/>
            <person name="Wirth R."/>
            <person name="Detter J.C."/>
            <person name="Woyke T."/>
            <person name="Bristow J."/>
            <person name="Eisen J.A."/>
            <person name="Markowitz V."/>
            <person name="Hugenholtz P."/>
            <person name="Kyrpides N.C."/>
            <person name="Klenk H.P."/>
        </authorList>
    </citation>
    <scope>NUCLEOTIDE SEQUENCE [LARGE SCALE GENOMIC DNA]</scope>
    <source>
        <strain evidence="3">DSM 11699 / BSA</strain>
    </source>
</reference>
<protein>
    <recommendedName>
        <fullName evidence="4">Flagellar FliJ protein</fullName>
    </recommendedName>
</protein>
<gene>
    <name evidence="2" type="ordered locus">Dester_1245</name>
</gene>
<evidence type="ECO:0000313" key="3">
    <source>
        <dbReference type="Proteomes" id="UP000007102"/>
    </source>
</evidence>
<dbReference type="KEGG" id="dte:Dester_1245"/>
<reference evidence="3" key="2">
    <citation type="submission" date="2011-02" db="EMBL/GenBank/DDBJ databases">
        <title>The complete genome of Desulfurobacterium thermolithotrophum DSM 11699.</title>
        <authorList>
            <consortium name="US DOE Joint Genome Institute (JGI-PGF)"/>
            <person name="Lucas S."/>
            <person name="Copeland A."/>
            <person name="Lapidus A."/>
            <person name="Bruce D."/>
            <person name="Goodwin L."/>
            <person name="Pitluck S."/>
            <person name="Kyrpides N."/>
            <person name="Mavromatis K."/>
            <person name="Pagani I."/>
            <person name="Ivanova N."/>
            <person name="Mikhailova N."/>
            <person name="Daligault H."/>
            <person name="Detter J.C."/>
            <person name="Tapia R."/>
            <person name="Han C."/>
            <person name="Land M."/>
            <person name="Hauser L."/>
            <person name="Markowitz V."/>
            <person name="Cheng J.-F."/>
            <person name="Hugenholtz P."/>
            <person name="Woyke T."/>
            <person name="Wu D."/>
            <person name="Spring S."/>
            <person name="Brambilla E."/>
            <person name="Klenk H.-P."/>
            <person name="Eisen J.A."/>
        </authorList>
    </citation>
    <scope>NUCLEOTIDE SEQUENCE [LARGE SCALE GENOMIC DNA]</scope>
    <source>
        <strain evidence="3">DSM 11699 / BSA</strain>
    </source>
</reference>
<sequence length="135" mass="16224">MKLLNLLIEIKKKELEIEKRKLFLIEKKKSELEAKLKKCKEELEETKKLDVENILILSLRTTFQNQLLEDIENLEKLIISIDRVFEKQKEKIFTINSEIKLLEKKKKAETLKIRKKEDILIERFVNEVLSYPRSV</sequence>
<dbReference type="Proteomes" id="UP000007102">
    <property type="component" value="Chromosome"/>
</dbReference>
<dbReference type="AlphaFoldDB" id="F0S0S8"/>
<proteinExistence type="predicted"/>
<organism evidence="2 3">
    <name type="scientific">Desulfurobacterium thermolithotrophum (strain DSM 11699 / BSA)</name>
    <dbReference type="NCBI Taxonomy" id="868864"/>
    <lineage>
        <taxon>Bacteria</taxon>
        <taxon>Pseudomonadati</taxon>
        <taxon>Aquificota</taxon>
        <taxon>Aquificia</taxon>
        <taxon>Desulfurobacteriales</taxon>
        <taxon>Desulfurobacteriaceae</taxon>
        <taxon>Desulfurobacterium</taxon>
    </lineage>
</organism>